<dbReference type="CDD" id="cd06464">
    <property type="entry name" value="ACD_sHsps-like"/>
    <property type="match status" value="1"/>
</dbReference>
<dbReference type="AlphaFoldDB" id="A0AAV0DTT2"/>
<evidence type="ECO:0000313" key="5">
    <source>
        <dbReference type="Proteomes" id="UP001152523"/>
    </source>
</evidence>
<keyword evidence="5" id="KW-1185">Reference proteome</keyword>
<keyword evidence="2" id="KW-0472">Membrane</keyword>
<feature type="compositionally biased region" description="Low complexity" evidence="1">
    <location>
        <begin position="99"/>
        <end position="110"/>
    </location>
</feature>
<evidence type="ECO:0000313" key="3">
    <source>
        <dbReference type="EMBL" id="CAH9107359.1"/>
    </source>
</evidence>
<dbReference type="InterPro" id="IPR008978">
    <property type="entry name" value="HSP20-like_chaperone"/>
</dbReference>
<dbReference type="EMBL" id="CAMAPF010001047">
    <property type="protein sequence ID" value="CAH9143039.1"/>
    <property type="molecule type" value="Genomic_DNA"/>
</dbReference>
<keyword evidence="2" id="KW-1133">Transmembrane helix</keyword>
<evidence type="ECO:0000256" key="2">
    <source>
        <dbReference type="SAM" id="Phobius"/>
    </source>
</evidence>
<accession>A0AAV0DTT2</accession>
<name>A0AAV0DTT2_9ASTE</name>
<reference evidence="3" key="1">
    <citation type="submission" date="2022-07" db="EMBL/GenBank/DDBJ databases">
        <authorList>
            <person name="Macas J."/>
            <person name="Novak P."/>
            <person name="Neumann P."/>
        </authorList>
    </citation>
    <scope>NUCLEOTIDE SEQUENCE</scope>
</reference>
<feature type="transmembrane region" description="Helical" evidence="2">
    <location>
        <begin position="129"/>
        <end position="151"/>
    </location>
</feature>
<dbReference type="EMBL" id="CAMAPF010000143">
    <property type="protein sequence ID" value="CAH9107359.1"/>
    <property type="molecule type" value="Genomic_DNA"/>
</dbReference>
<gene>
    <name evidence="3" type="ORF">CEPIT_LOCUS17938</name>
    <name evidence="4" type="ORF">CEPIT_LOCUS40356</name>
</gene>
<dbReference type="Proteomes" id="UP001152523">
    <property type="component" value="Unassembled WGS sequence"/>
</dbReference>
<organism evidence="3 5">
    <name type="scientific">Cuscuta epithymum</name>
    <dbReference type="NCBI Taxonomy" id="186058"/>
    <lineage>
        <taxon>Eukaryota</taxon>
        <taxon>Viridiplantae</taxon>
        <taxon>Streptophyta</taxon>
        <taxon>Embryophyta</taxon>
        <taxon>Tracheophyta</taxon>
        <taxon>Spermatophyta</taxon>
        <taxon>Magnoliopsida</taxon>
        <taxon>eudicotyledons</taxon>
        <taxon>Gunneridae</taxon>
        <taxon>Pentapetalae</taxon>
        <taxon>asterids</taxon>
        <taxon>lamiids</taxon>
        <taxon>Solanales</taxon>
        <taxon>Convolvulaceae</taxon>
        <taxon>Cuscuteae</taxon>
        <taxon>Cuscuta</taxon>
        <taxon>Cuscuta subgen. Cuscuta</taxon>
    </lineage>
</organism>
<feature type="region of interest" description="Disordered" evidence="1">
    <location>
        <begin position="89"/>
        <end position="119"/>
    </location>
</feature>
<evidence type="ECO:0000256" key="1">
    <source>
        <dbReference type="SAM" id="MobiDB-lite"/>
    </source>
</evidence>
<evidence type="ECO:0000313" key="4">
    <source>
        <dbReference type="EMBL" id="CAH9143039.1"/>
    </source>
</evidence>
<protein>
    <recommendedName>
        <fullName evidence="6">SHSP domain-containing protein</fullName>
    </recommendedName>
</protein>
<dbReference type="SUPFAM" id="SSF49764">
    <property type="entry name" value="HSP20-like chaperones"/>
    <property type="match status" value="1"/>
</dbReference>
<proteinExistence type="predicted"/>
<sequence length="157" mass="17424">MASPEIAQYNPICKWKHEQDRDVLEVILSPGFKNDHLIAEYGDGGTVRISGEGPEGKINKEVLVPGDYYNTNEFEARYRKGILRVILPKNQTRGPSQDSSKQNSESNPSSRAEEKVTPKASSHGYVTKFAINAAAVVTVVSVIGVFSYMIYSHIKQH</sequence>
<evidence type="ECO:0008006" key="6">
    <source>
        <dbReference type="Google" id="ProtNLM"/>
    </source>
</evidence>
<dbReference type="Gene3D" id="2.60.40.790">
    <property type="match status" value="1"/>
</dbReference>
<keyword evidence="2" id="KW-0812">Transmembrane</keyword>
<comment type="caution">
    <text evidence="3">The sequence shown here is derived from an EMBL/GenBank/DDBJ whole genome shotgun (WGS) entry which is preliminary data.</text>
</comment>
<feature type="compositionally biased region" description="Polar residues" evidence="1">
    <location>
        <begin position="89"/>
        <end position="98"/>
    </location>
</feature>